<dbReference type="SUPFAM" id="SSF50998">
    <property type="entry name" value="Quinoprotein alcohol dehydrogenase-like"/>
    <property type="match status" value="1"/>
</dbReference>
<dbReference type="InterPro" id="IPR015943">
    <property type="entry name" value="WD40/YVTN_repeat-like_dom_sf"/>
</dbReference>
<accession>A0A383C0C4</accession>
<reference evidence="2" key="1">
    <citation type="submission" date="2018-05" db="EMBL/GenBank/DDBJ databases">
        <authorList>
            <person name="Lanie J.A."/>
            <person name="Ng W.-L."/>
            <person name="Kazmierczak K.M."/>
            <person name="Andrzejewski T.M."/>
            <person name="Davidsen T.M."/>
            <person name="Wayne K.J."/>
            <person name="Tettelin H."/>
            <person name="Glass J.I."/>
            <person name="Rusch D."/>
            <person name="Podicherti R."/>
            <person name="Tsui H.-C.T."/>
            <person name="Winkler M.E."/>
        </authorList>
    </citation>
    <scope>NUCLEOTIDE SEQUENCE</scope>
</reference>
<name>A0A383C0C4_9ZZZZ</name>
<feature type="domain" description="Pyrrolo-quinoline quinone repeat" evidence="1">
    <location>
        <begin position="98"/>
        <end position="242"/>
    </location>
</feature>
<dbReference type="PANTHER" id="PTHR34512">
    <property type="entry name" value="CELL SURFACE PROTEIN"/>
    <property type="match status" value="1"/>
</dbReference>
<dbReference type="InterPro" id="IPR011047">
    <property type="entry name" value="Quinoprotein_ADH-like_sf"/>
</dbReference>
<evidence type="ECO:0000259" key="1">
    <source>
        <dbReference type="Pfam" id="PF13360"/>
    </source>
</evidence>
<protein>
    <recommendedName>
        <fullName evidence="1">Pyrrolo-quinoline quinone repeat domain-containing protein</fullName>
    </recommendedName>
</protein>
<organism evidence="2">
    <name type="scientific">marine metagenome</name>
    <dbReference type="NCBI Taxonomy" id="408172"/>
    <lineage>
        <taxon>unclassified sequences</taxon>
        <taxon>metagenomes</taxon>
        <taxon>ecological metagenomes</taxon>
    </lineage>
</organism>
<feature type="non-terminal residue" evidence="2">
    <location>
        <position position="1"/>
    </location>
</feature>
<dbReference type="Pfam" id="PF13360">
    <property type="entry name" value="PQQ_2"/>
    <property type="match status" value="1"/>
</dbReference>
<gene>
    <name evidence="2" type="ORF">METZ01_LOCUS477942</name>
</gene>
<dbReference type="EMBL" id="UINC01204389">
    <property type="protein sequence ID" value="SVE25088.1"/>
    <property type="molecule type" value="Genomic_DNA"/>
</dbReference>
<proteinExistence type="predicted"/>
<dbReference type="Gene3D" id="2.130.10.10">
    <property type="entry name" value="YVTN repeat-like/Quinoprotein amine dehydrogenase"/>
    <property type="match status" value="1"/>
</dbReference>
<evidence type="ECO:0000313" key="2">
    <source>
        <dbReference type="EMBL" id="SVE25088.1"/>
    </source>
</evidence>
<dbReference type="AlphaFoldDB" id="A0A383C0C4"/>
<dbReference type="InterPro" id="IPR002372">
    <property type="entry name" value="PQQ_rpt_dom"/>
</dbReference>
<dbReference type="PANTHER" id="PTHR34512:SF30">
    <property type="entry name" value="OUTER MEMBRANE PROTEIN ASSEMBLY FACTOR BAMB"/>
    <property type="match status" value="1"/>
</dbReference>
<feature type="non-terminal residue" evidence="2">
    <location>
        <position position="243"/>
    </location>
</feature>
<sequence length="243" mass="26793">PLKSGPTQLARRLVAVDDRVYVTLGVDEPVSVLDATTGKKLHNLAGSKGAEEVIVSGDHVFTLVSDEQWELNTFLPFHNTGDQARVRKDFAWNEKPRHVKAYDAATGKKFWERKTVVSPQTLTADVRNVFFHDGEKVVAVHRSSGEVEWQSKKVNRPAEVRFNFAPKLVVNDGVVLYAGGDRTMQAFEAGSGKVMWEGPHARGGYQSPEDLLVMKGMVWSAPTTSGRDSGVFTGRDLKTGEVK</sequence>